<evidence type="ECO:0000313" key="3">
    <source>
        <dbReference type="Proteomes" id="UP000694005"/>
    </source>
</evidence>
<dbReference type="CDD" id="cd06222">
    <property type="entry name" value="RNase_H_like"/>
    <property type="match status" value="1"/>
</dbReference>
<dbReference type="EMBL" id="LS974623">
    <property type="protein sequence ID" value="CAG7900631.1"/>
    <property type="molecule type" value="Genomic_DNA"/>
</dbReference>
<evidence type="ECO:0000259" key="1">
    <source>
        <dbReference type="Pfam" id="PF13456"/>
    </source>
</evidence>
<dbReference type="PANTHER" id="PTHR47074:SF11">
    <property type="entry name" value="REVERSE TRANSCRIPTASE-LIKE PROTEIN"/>
    <property type="match status" value="1"/>
</dbReference>
<gene>
    <name evidence="2" type="ORF">BRAPAZ1V2_A07P02750.2</name>
</gene>
<dbReference type="SUPFAM" id="SSF53098">
    <property type="entry name" value="Ribonuclease H-like"/>
    <property type="match status" value="1"/>
</dbReference>
<organism evidence="2 3">
    <name type="scientific">Brassica campestris</name>
    <name type="common">Field mustard</name>
    <dbReference type="NCBI Taxonomy" id="3711"/>
    <lineage>
        <taxon>Eukaryota</taxon>
        <taxon>Viridiplantae</taxon>
        <taxon>Streptophyta</taxon>
        <taxon>Embryophyta</taxon>
        <taxon>Tracheophyta</taxon>
        <taxon>Spermatophyta</taxon>
        <taxon>Magnoliopsida</taxon>
        <taxon>eudicotyledons</taxon>
        <taxon>Gunneridae</taxon>
        <taxon>Pentapetalae</taxon>
        <taxon>rosids</taxon>
        <taxon>malvids</taxon>
        <taxon>Brassicales</taxon>
        <taxon>Brassicaceae</taxon>
        <taxon>Brassiceae</taxon>
        <taxon>Brassica</taxon>
    </lineage>
</organism>
<dbReference type="InterPro" id="IPR002156">
    <property type="entry name" value="RNaseH_domain"/>
</dbReference>
<dbReference type="Proteomes" id="UP000694005">
    <property type="component" value="Chromosome A07"/>
</dbReference>
<accession>A0A8D9HJF5</accession>
<feature type="non-terminal residue" evidence="2">
    <location>
        <position position="1"/>
    </location>
</feature>
<sequence>KKGSLPPLGLSSSPLVPWLLWNLWTARNKLVFEEKVYQTDVIITKAVVEARAWEEANAKKQQIQKKVAPGRRISLKTFSCWVDGAWQEASKAGGMGWIIKNESGEVICRDSSYRPFVSSALMAEALALREALRKAQELNLPSLQVYSDSQVLISTLGEGRDLNEIAGILQDVRNLATLFCPISFMFIPRLENSQADVLASSGLARLLSL</sequence>
<dbReference type="GO" id="GO:0004523">
    <property type="term" value="F:RNA-DNA hybrid ribonuclease activity"/>
    <property type="evidence" value="ECO:0007669"/>
    <property type="project" value="InterPro"/>
</dbReference>
<name>A0A8D9HJF5_BRACM</name>
<dbReference type="Gramene" id="A07p02750.2_BraZ1">
    <property type="protein sequence ID" value="A07p02750.2_BraZ1.CDS.1"/>
    <property type="gene ID" value="A07g02750.2_BraZ1"/>
</dbReference>
<protein>
    <recommendedName>
        <fullName evidence="1">RNase H type-1 domain-containing protein</fullName>
    </recommendedName>
</protein>
<dbReference type="InterPro" id="IPR052929">
    <property type="entry name" value="RNase_H-like_EbsB-rel"/>
</dbReference>
<dbReference type="InterPro" id="IPR012337">
    <property type="entry name" value="RNaseH-like_sf"/>
</dbReference>
<dbReference type="Pfam" id="PF13456">
    <property type="entry name" value="RVT_3"/>
    <property type="match status" value="1"/>
</dbReference>
<reference evidence="2 3" key="1">
    <citation type="submission" date="2021-07" db="EMBL/GenBank/DDBJ databases">
        <authorList>
            <consortium name="Genoscope - CEA"/>
            <person name="William W."/>
        </authorList>
    </citation>
    <scope>NUCLEOTIDE SEQUENCE [LARGE SCALE GENOMIC DNA]</scope>
</reference>
<proteinExistence type="predicted"/>
<evidence type="ECO:0000313" key="2">
    <source>
        <dbReference type="EMBL" id="CAG7900631.1"/>
    </source>
</evidence>
<dbReference type="InterPro" id="IPR036397">
    <property type="entry name" value="RNaseH_sf"/>
</dbReference>
<dbReference type="AlphaFoldDB" id="A0A8D9HJF5"/>
<dbReference type="GO" id="GO:0003676">
    <property type="term" value="F:nucleic acid binding"/>
    <property type="evidence" value="ECO:0007669"/>
    <property type="project" value="InterPro"/>
</dbReference>
<feature type="domain" description="RNase H type-1" evidence="1">
    <location>
        <begin position="82"/>
        <end position="201"/>
    </location>
</feature>
<dbReference type="Gene3D" id="3.30.420.10">
    <property type="entry name" value="Ribonuclease H-like superfamily/Ribonuclease H"/>
    <property type="match status" value="1"/>
</dbReference>
<dbReference type="InterPro" id="IPR044730">
    <property type="entry name" value="RNase_H-like_dom_plant"/>
</dbReference>
<dbReference type="PANTHER" id="PTHR47074">
    <property type="entry name" value="BNAC02G40300D PROTEIN"/>
    <property type="match status" value="1"/>
</dbReference>